<dbReference type="EMBL" id="BGPR01064606">
    <property type="protein sequence ID" value="GBO39543.1"/>
    <property type="molecule type" value="Genomic_DNA"/>
</dbReference>
<sequence length="135" mass="15403">MTTSLVPILLYSRTMNECVCCVVVACDMAEKKLMESAANFAKLLGYLRRDKLETDNYQILRDESSGVLEKSRMAIRELSEKCSIICGSVQCILDEDLGMRRVSAKYMPKLLSADQKEQWSFRLISLNVQKMSKTF</sequence>
<protein>
    <submittedName>
        <fullName evidence="2">Uncharacterized protein</fullName>
    </submittedName>
</protein>
<keyword evidence="3" id="KW-1185">Reference proteome</keyword>
<evidence type="ECO:0000313" key="2">
    <source>
        <dbReference type="EMBL" id="GBO39543.1"/>
    </source>
</evidence>
<evidence type="ECO:0000313" key="1">
    <source>
        <dbReference type="EMBL" id="GBO39534.1"/>
    </source>
</evidence>
<evidence type="ECO:0000313" key="3">
    <source>
        <dbReference type="Proteomes" id="UP000499080"/>
    </source>
</evidence>
<name>A0A4Y2WPW6_ARAVE</name>
<comment type="caution">
    <text evidence="2">The sequence shown here is derived from an EMBL/GenBank/DDBJ whole genome shotgun (WGS) entry which is preliminary data.</text>
</comment>
<dbReference type="AlphaFoldDB" id="A0A4Y2WPW6"/>
<organism evidence="2 3">
    <name type="scientific">Araneus ventricosus</name>
    <name type="common">Orbweaver spider</name>
    <name type="synonym">Epeira ventricosa</name>
    <dbReference type="NCBI Taxonomy" id="182803"/>
    <lineage>
        <taxon>Eukaryota</taxon>
        <taxon>Metazoa</taxon>
        <taxon>Ecdysozoa</taxon>
        <taxon>Arthropoda</taxon>
        <taxon>Chelicerata</taxon>
        <taxon>Arachnida</taxon>
        <taxon>Araneae</taxon>
        <taxon>Araneomorphae</taxon>
        <taxon>Entelegynae</taxon>
        <taxon>Araneoidea</taxon>
        <taxon>Araneidae</taxon>
        <taxon>Araneus</taxon>
    </lineage>
</organism>
<dbReference type="Proteomes" id="UP000499080">
    <property type="component" value="Unassembled WGS sequence"/>
</dbReference>
<reference evidence="2 3" key="1">
    <citation type="journal article" date="2019" name="Sci. Rep.">
        <title>Orb-weaving spider Araneus ventricosus genome elucidates the spidroin gene catalogue.</title>
        <authorList>
            <person name="Kono N."/>
            <person name="Nakamura H."/>
            <person name="Ohtoshi R."/>
            <person name="Moran D.A.P."/>
            <person name="Shinohara A."/>
            <person name="Yoshida Y."/>
            <person name="Fujiwara M."/>
            <person name="Mori M."/>
            <person name="Tomita M."/>
            <person name="Arakawa K."/>
        </authorList>
    </citation>
    <scope>NUCLEOTIDE SEQUENCE [LARGE SCALE GENOMIC DNA]</scope>
</reference>
<proteinExistence type="predicted"/>
<dbReference type="EMBL" id="BGPR01064594">
    <property type="protein sequence ID" value="GBO39534.1"/>
    <property type="molecule type" value="Genomic_DNA"/>
</dbReference>
<gene>
    <name evidence="2" type="ORF">AVEN_170288_1</name>
    <name evidence="1" type="ORF">AVEN_33114_1</name>
</gene>
<dbReference type="OrthoDB" id="6491811at2759"/>
<accession>A0A4Y2WPW6</accession>